<feature type="compositionally biased region" description="Polar residues" evidence="1">
    <location>
        <begin position="195"/>
        <end position="206"/>
    </location>
</feature>
<evidence type="ECO:0000256" key="1">
    <source>
        <dbReference type="SAM" id="MobiDB-lite"/>
    </source>
</evidence>
<proteinExistence type="predicted"/>
<reference evidence="5" key="3">
    <citation type="submission" date="2015-06" db="UniProtKB">
        <authorList>
            <consortium name="EnsemblMetazoa"/>
        </authorList>
    </citation>
    <scope>IDENTIFICATION</scope>
</reference>
<evidence type="ECO:0000313" key="5">
    <source>
        <dbReference type="EnsemblMetazoa" id="CapteP192290"/>
    </source>
</evidence>
<feature type="region of interest" description="Disordered" evidence="1">
    <location>
        <begin position="174"/>
        <end position="225"/>
    </location>
</feature>
<protein>
    <recommendedName>
        <fullName evidence="3">C-type lectin domain-containing protein</fullName>
    </recommendedName>
</protein>
<keyword evidence="2" id="KW-0732">Signal</keyword>
<dbReference type="InterPro" id="IPR016187">
    <property type="entry name" value="CTDL_fold"/>
</dbReference>
<dbReference type="InterPro" id="IPR001304">
    <property type="entry name" value="C-type_lectin-like"/>
</dbReference>
<keyword evidence="6" id="KW-1185">Reference proteome</keyword>
<feature type="compositionally biased region" description="Polar residues" evidence="1">
    <location>
        <begin position="216"/>
        <end position="225"/>
    </location>
</feature>
<dbReference type="EnsemblMetazoa" id="CapteT192290">
    <property type="protein sequence ID" value="CapteP192290"/>
    <property type="gene ID" value="CapteG192290"/>
</dbReference>
<accession>R7UAE7</accession>
<dbReference type="PROSITE" id="PS50041">
    <property type="entry name" value="C_TYPE_LECTIN_2"/>
    <property type="match status" value="1"/>
</dbReference>
<reference evidence="4 6" key="2">
    <citation type="journal article" date="2013" name="Nature">
        <title>Insights into bilaterian evolution from three spiralian genomes.</title>
        <authorList>
            <person name="Simakov O."/>
            <person name="Marletaz F."/>
            <person name="Cho S.J."/>
            <person name="Edsinger-Gonzales E."/>
            <person name="Havlak P."/>
            <person name="Hellsten U."/>
            <person name="Kuo D.H."/>
            <person name="Larsson T."/>
            <person name="Lv J."/>
            <person name="Arendt D."/>
            <person name="Savage R."/>
            <person name="Osoegawa K."/>
            <person name="de Jong P."/>
            <person name="Grimwood J."/>
            <person name="Chapman J.A."/>
            <person name="Shapiro H."/>
            <person name="Aerts A."/>
            <person name="Otillar R.P."/>
            <person name="Terry A.Y."/>
            <person name="Boore J.L."/>
            <person name="Grigoriev I.V."/>
            <person name="Lindberg D.R."/>
            <person name="Seaver E.C."/>
            <person name="Weisblat D.A."/>
            <person name="Putnam N.H."/>
            <person name="Rokhsar D.S."/>
        </authorList>
    </citation>
    <scope>NUCLEOTIDE SEQUENCE</scope>
    <source>
        <strain evidence="4 6">I ESC-2004</strain>
    </source>
</reference>
<name>R7UAE7_CAPTE</name>
<dbReference type="Gene3D" id="3.10.100.10">
    <property type="entry name" value="Mannose-Binding Protein A, subunit A"/>
    <property type="match status" value="1"/>
</dbReference>
<dbReference type="InterPro" id="IPR016186">
    <property type="entry name" value="C-type_lectin-like/link_sf"/>
</dbReference>
<dbReference type="Proteomes" id="UP000014760">
    <property type="component" value="Unassembled WGS sequence"/>
</dbReference>
<dbReference type="EMBL" id="KB303457">
    <property type="protein sequence ID" value="ELU03101.1"/>
    <property type="molecule type" value="Genomic_DNA"/>
</dbReference>
<evidence type="ECO:0000313" key="4">
    <source>
        <dbReference type="EMBL" id="ELU03101.1"/>
    </source>
</evidence>
<reference evidence="6" key="1">
    <citation type="submission" date="2012-12" db="EMBL/GenBank/DDBJ databases">
        <authorList>
            <person name="Hellsten U."/>
            <person name="Grimwood J."/>
            <person name="Chapman J.A."/>
            <person name="Shapiro H."/>
            <person name="Aerts A."/>
            <person name="Otillar R.P."/>
            <person name="Terry A.Y."/>
            <person name="Boore J.L."/>
            <person name="Simakov O."/>
            <person name="Marletaz F."/>
            <person name="Cho S.-J."/>
            <person name="Edsinger-Gonzales E."/>
            <person name="Havlak P."/>
            <person name="Kuo D.-H."/>
            <person name="Larsson T."/>
            <person name="Lv J."/>
            <person name="Arendt D."/>
            <person name="Savage R."/>
            <person name="Osoegawa K."/>
            <person name="de Jong P."/>
            <person name="Lindberg D.R."/>
            <person name="Seaver E.C."/>
            <person name="Weisblat D.A."/>
            <person name="Putnam N.H."/>
            <person name="Grigoriev I.V."/>
            <person name="Rokhsar D.S."/>
        </authorList>
    </citation>
    <scope>NUCLEOTIDE SEQUENCE</scope>
    <source>
        <strain evidence="6">I ESC-2004</strain>
    </source>
</reference>
<gene>
    <name evidence="4" type="ORF">CAPTEDRAFT_192290</name>
</gene>
<dbReference type="HOGENOM" id="CLU_792847_0_0_1"/>
<dbReference type="SUPFAM" id="SSF56436">
    <property type="entry name" value="C-type lectin-like"/>
    <property type="match status" value="1"/>
</dbReference>
<feature type="signal peptide" evidence="2">
    <location>
        <begin position="1"/>
        <end position="25"/>
    </location>
</feature>
<evidence type="ECO:0000313" key="6">
    <source>
        <dbReference type="Proteomes" id="UP000014760"/>
    </source>
</evidence>
<sequence length="350" mass="38443">MDRMRTIPLIRVSLLLLPAIHGTSSEQCAWFGIGTFGGGIDLCTENEVSSWNAGLCRVGHLVIIDSDFMMNSLLEFIKDKELERAWIGLSKDVEHWKWINEEYLNSFSYWRKGMPEIYGGNCAFVSPSTSYSISSLANLDCNTPLDYVCQSETSDTLPDIFALLLPTTEEKVTTLIGESSTEDDPSPSPDPGTTKRPSTFAQSSTDVDTRSESEPMITSTDNPISNELTTIDVQPTIVTDGHSISLTITDFDHTPSLRYSDKSASEMPIAFGDTGSRETVYELIAEPLTINSTNTIEAATMSTEDDCLIACSHQPHCTVVTVSRKANGQYACNPDTGGHVWHRVNTNVDT</sequence>
<feature type="chain" id="PRO_5008787815" description="C-type lectin domain-containing protein" evidence="2">
    <location>
        <begin position="26"/>
        <end position="350"/>
    </location>
</feature>
<dbReference type="EMBL" id="AMQN01008578">
    <property type="status" value="NOT_ANNOTATED_CDS"/>
    <property type="molecule type" value="Genomic_DNA"/>
</dbReference>
<feature type="domain" description="C-type lectin" evidence="3">
    <location>
        <begin position="59"/>
        <end position="150"/>
    </location>
</feature>
<dbReference type="AlphaFoldDB" id="R7UAE7"/>
<dbReference type="CDD" id="cd00037">
    <property type="entry name" value="CLECT"/>
    <property type="match status" value="1"/>
</dbReference>
<evidence type="ECO:0000256" key="2">
    <source>
        <dbReference type="SAM" id="SignalP"/>
    </source>
</evidence>
<organism evidence="4">
    <name type="scientific">Capitella teleta</name>
    <name type="common">Polychaete worm</name>
    <dbReference type="NCBI Taxonomy" id="283909"/>
    <lineage>
        <taxon>Eukaryota</taxon>
        <taxon>Metazoa</taxon>
        <taxon>Spiralia</taxon>
        <taxon>Lophotrochozoa</taxon>
        <taxon>Annelida</taxon>
        <taxon>Polychaeta</taxon>
        <taxon>Sedentaria</taxon>
        <taxon>Scolecida</taxon>
        <taxon>Capitellidae</taxon>
        <taxon>Capitella</taxon>
    </lineage>
</organism>
<evidence type="ECO:0000259" key="3">
    <source>
        <dbReference type="PROSITE" id="PS50041"/>
    </source>
</evidence>
<dbReference type="Pfam" id="PF00059">
    <property type="entry name" value="Lectin_C"/>
    <property type="match status" value="1"/>
</dbReference>
<dbReference type="SMART" id="SM00034">
    <property type="entry name" value="CLECT"/>
    <property type="match status" value="1"/>
</dbReference>